<dbReference type="Gene3D" id="3.30.2320.20">
    <property type="entry name" value="Class I aminoacyl-tRNA synthetases (RS)"/>
    <property type="match status" value="1"/>
</dbReference>
<dbReference type="PROSITE" id="PS00178">
    <property type="entry name" value="AA_TRNA_LIGASE_I"/>
    <property type="match status" value="1"/>
</dbReference>
<dbReference type="SUPFAM" id="SSF47323">
    <property type="entry name" value="Anticodon-binding domain of a subclass of class I aminoacyl-tRNA synthetases"/>
    <property type="match status" value="1"/>
</dbReference>
<dbReference type="InterPro" id="IPR002300">
    <property type="entry name" value="aa-tRNA-synth_Ia"/>
</dbReference>
<keyword evidence="3" id="KW-0963">Cytoplasm</keyword>
<dbReference type="GO" id="GO:0004823">
    <property type="term" value="F:leucine-tRNA ligase activity"/>
    <property type="evidence" value="ECO:0007669"/>
    <property type="project" value="UniProtKB-UniRule"/>
</dbReference>
<dbReference type="InterPro" id="IPR002302">
    <property type="entry name" value="Leu-tRNA-ligase"/>
</dbReference>
<gene>
    <name evidence="16" type="ORF">GS429_11385</name>
</gene>
<dbReference type="HAMAP" id="MF_00049_B">
    <property type="entry name" value="Leu_tRNA_synth_B"/>
    <property type="match status" value="1"/>
</dbReference>
<dbReference type="CDD" id="cd00812">
    <property type="entry name" value="LeuRS_core"/>
    <property type="match status" value="1"/>
</dbReference>
<feature type="domain" description="Methionyl/Valyl/Leucyl/Isoleucyl-tRNA synthetase anticodon-binding" evidence="13">
    <location>
        <begin position="654"/>
        <end position="769"/>
    </location>
</feature>
<dbReference type="InterPro" id="IPR015413">
    <property type="entry name" value="Methionyl/Leucyl_tRNA_Synth"/>
</dbReference>
<evidence type="ECO:0000256" key="1">
    <source>
        <dbReference type="ARBA" id="ARBA00005594"/>
    </source>
</evidence>
<dbReference type="CDD" id="cd07958">
    <property type="entry name" value="Anticodon_Ia_Leu_BEm"/>
    <property type="match status" value="1"/>
</dbReference>
<dbReference type="InterPro" id="IPR014729">
    <property type="entry name" value="Rossmann-like_a/b/a_fold"/>
</dbReference>
<feature type="domain" description="Aminoacyl-tRNA synthetase class Ia" evidence="12">
    <location>
        <begin position="416"/>
        <end position="614"/>
    </location>
</feature>
<dbReference type="FunFam" id="3.40.50.620:FF:000056">
    <property type="entry name" value="Leucine--tRNA ligase"/>
    <property type="match status" value="1"/>
</dbReference>
<keyword evidence="6 11" id="KW-0067">ATP-binding</keyword>
<accession>A0A6B0VNV0</accession>
<dbReference type="InterPro" id="IPR001412">
    <property type="entry name" value="aa-tRNA-synth_I_CS"/>
</dbReference>
<evidence type="ECO:0000256" key="2">
    <source>
        <dbReference type="ARBA" id="ARBA00013164"/>
    </source>
</evidence>
<comment type="similarity">
    <text evidence="1 11">Belongs to the class-I aminoacyl-tRNA synthetase family.</text>
</comment>
<dbReference type="OrthoDB" id="23906at2157"/>
<reference evidence="16 17" key="1">
    <citation type="submission" date="2020-01" db="EMBL/GenBank/DDBJ databases">
        <title>Natronorubrum sp. JWXQ-INN 674 isolated from Inner Mongolia Autonomous Region of China.</title>
        <authorList>
            <person name="Xue Q."/>
        </authorList>
    </citation>
    <scope>NUCLEOTIDE SEQUENCE [LARGE SCALE GENOMIC DNA]</scope>
    <source>
        <strain evidence="16 17">JWXQ-INN-674</strain>
    </source>
</reference>
<evidence type="ECO:0000259" key="12">
    <source>
        <dbReference type="Pfam" id="PF00133"/>
    </source>
</evidence>
<dbReference type="Pfam" id="PF08264">
    <property type="entry name" value="Anticodon_1"/>
    <property type="match status" value="1"/>
</dbReference>
<evidence type="ECO:0000313" key="16">
    <source>
        <dbReference type="EMBL" id="MXV62656.1"/>
    </source>
</evidence>
<dbReference type="Gene3D" id="1.10.10.720">
    <property type="entry name" value="leucyl-tRNA synthetase"/>
    <property type="match status" value="1"/>
</dbReference>
<dbReference type="EMBL" id="WUYX01000033">
    <property type="protein sequence ID" value="MXV62656.1"/>
    <property type="molecule type" value="Genomic_DNA"/>
</dbReference>
<dbReference type="InterPro" id="IPR013155">
    <property type="entry name" value="M/V/L/I-tRNA-synth_anticd-bd"/>
</dbReference>
<evidence type="ECO:0000313" key="17">
    <source>
        <dbReference type="Proteomes" id="UP000434101"/>
    </source>
</evidence>
<evidence type="ECO:0000259" key="15">
    <source>
        <dbReference type="Pfam" id="PF13603"/>
    </source>
</evidence>
<name>A0A6B0VNV0_9EURY</name>
<dbReference type="InterPro" id="IPR025709">
    <property type="entry name" value="Leu_tRNA-synth_edit"/>
</dbReference>
<evidence type="ECO:0000259" key="13">
    <source>
        <dbReference type="Pfam" id="PF08264"/>
    </source>
</evidence>
<keyword evidence="4 11" id="KW-0436">Ligase</keyword>
<keyword evidence="5 11" id="KW-0547">Nucleotide-binding</keyword>
<dbReference type="Proteomes" id="UP000434101">
    <property type="component" value="Unassembled WGS sequence"/>
</dbReference>
<dbReference type="PRINTS" id="PR00985">
    <property type="entry name" value="TRNASYNTHLEU"/>
</dbReference>
<dbReference type="EC" id="6.1.1.4" evidence="2 10"/>
<dbReference type="NCBIfam" id="TIGR00396">
    <property type="entry name" value="leuS_bact"/>
    <property type="match status" value="1"/>
</dbReference>
<feature type="domain" description="Methionyl/Leucyl tRNA synthetase" evidence="14">
    <location>
        <begin position="40"/>
        <end position="178"/>
    </location>
</feature>
<dbReference type="AlphaFoldDB" id="A0A6B0VNV0"/>
<organism evidence="16 17">
    <name type="scientific">Natronorubrum halalkaliphilum</name>
    <dbReference type="NCBI Taxonomy" id="2691917"/>
    <lineage>
        <taxon>Archaea</taxon>
        <taxon>Methanobacteriati</taxon>
        <taxon>Methanobacteriota</taxon>
        <taxon>Stenosarchaea group</taxon>
        <taxon>Halobacteria</taxon>
        <taxon>Halobacteriales</taxon>
        <taxon>Natrialbaceae</taxon>
        <taxon>Natronorubrum</taxon>
    </lineage>
</organism>
<dbReference type="GO" id="GO:0002161">
    <property type="term" value="F:aminoacyl-tRNA deacylase activity"/>
    <property type="evidence" value="ECO:0007669"/>
    <property type="project" value="InterPro"/>
</dbReference>
<keyword evidence="17" id="KW-1185">Reference proteome</keyword>
<dbReference type="Pfam" id="PF09334">
    <property type="entry name" value="tRNA-synt_1g"/>
    <property type="match status" value="1"/>
</dbReference>
<dbReference type="Pfam" id="PF13603">
    <property type="entry name" value="tRNA-synt_1_2"/>
    <property type="match status" value="1"/>
</dbReference>
<dbReference type="PANTHER" id="PTHR43740:SF2">
    <property type="entry name" value="LEUCINE--TRNA LIGASE, MITOCHONDRIAL"/>
    <property type="match status" value="1"/>
</dbReference>
<dbReference type="InterPro" id="IPR009008">
    <property type="entry name" value="Val/Leu/Ile-tRNA-synth_edit"/>
</dbReference>
<protein>
    <recommendedName>
        <fullName evidence="2 10">Leucine--tRNA ligase</fullName>
        <ecNumber evidence="2 10">6.1.1.4</ecNumber>
    </recommendedName>
</protein>
<dbReference type="SUPFAM" id="SSF52374">
    <property type="entry name" value="Nucleotidylyl transferase"/>
    <property type="match status" value="1"/>
</dbReference>
<evidence type="ECO:0000256" key="5">
    <source>
        <dbReference type="ARBA" id="ARBA00022741"/>
    </source>
</evidence>
<feature type="domain" description="Leucyl-tRNA synthetase editing" evidence="15">
    <location>
        <begin position="223"/>
        <end position="404"/>
    </location>
</feature>
<evidence type="ECO:0000256" key="9">
    <source>
        <dbReference type="ARBA" id="ARBA00047469"/>
    </source>
</evidence>
<comment type="catalytic activity">
    <reaction evidence="9">
        <text>tRNA(Leu) + L-leucine + ATP = L-leucyl-tRNA(Leu) + AMP + diphosphate</text>
        <dbReference type="Rhea" id="RHEA:11688"/>
        <dbReference type="Rhea" id="RHEA-COMP:9613"/>
        <dbReference type="Rhea" id="RHEA-COMP:9622"/>
        <dbReference type="ChEBI" id="CHEBI:30616"/>
        <dbReference type="ChEBI" id="CHEBI:33019"/>
        <dbReference type="ChEBI" id="CHEBI:57427"/>
        <dbReference type="ChEBI" id="CHEBI:78442"/>
        <dbReference type="ChEBI" id="CHEBI:78494"/>
        <dbReference type="ChEBI" id="CHEBI:456215"/>
        <dbReference type="EC" id="6.1.1.4"/>
    </reaction>
</comment>
<keyword evidence="7 11" id="KW-0648">Protein biosynthesis</keyword>
<dbReference type="Gene3D" id="1.10.730.10">
    <property type="entry name" value="Isoleucyl-tRNA Synthetase, Domain 1"/>
    <property type="match status" value="2"/>
</dbReference>
<dbReference type="FunFam" id="1.10.730.10:FF:000002">
    <property type="entry name" value="Leucine--tRNA ligase"/>
    <property type="match status" value="1"/>
</dbReference>
<evidence type="ECO:0000256" key="8">
    <source>
        <dbReference type="ARBA" id="ARBA00023146"/>
    </source>
</evidence>
<dbReference type="InterPro" id="IPR009080">
    <property type="entry name" value="tRNAsynth_Ia_anticodon-bd"/>
</dbReference>
<evidence type="ECO:0000256" key="4">
    <source>
        <dbReference type="ARBA" id="ARBA00022598"/>
    </source>
</evidence>
<keyword evidence="8 11" id="KW-0030">Aminoacyl-tRNA synthetase</keyword>
<dbReference type="GO" id="GO:0005524">
    <property type="term" value="F:ATP binding"/>
    <property type="evidence" value="ECO:0007669"/>
    <property type="project" value="UniProtKB-KW"/>
</dbReference>
<dbReference type="Gene3D" id="3.40.50.620">
    <property type="entry name" value="HUPs"/>
    <property type="match status" value="2"/>
</dbReference>
<sequence length="886" mass="100297">MSDAGYDHESVERRWQEAWDEADAYRTPDDIEDPTYVLGMYPYPSGKLHMGHVRNYTITDAYARFRRMQGDEVLHPMGWDAFGLPAENAAKERDTNPRDWTFDCIDTMRDQMNAMGFGYDWDREIATCTPEYYQWNQWLFSRFHDEGLVERRDAEVNWCPHCETVLADEQVEGEAELCWRCDTPVEQRELEQWFLKITEYADELLEDIDDLEGWPNSVRQMQRNWIGRQYGTELDFAIDGYGSVEAFTTRVDTIHGATFFALAPDHPISEAVAEEDEDVRQFIEHEADPEGDEPNGVETDLTATNPVTGDEIPVYVADFVLSDVGTGALMAVPGHDERDHAFAQKMDEEIKPVIAPKPEDWDGETVPDAPDVSEEAFTDDGVLVNSGDYSGLKSEVARERLTDEIDSAEEATQYQLRDWGISRQRYWGTPIPVVHCHDDCGAVMVPEEDLPVELPEFINTTGNPLDAAEEWKRTTCPECGGEATRETDTMDTFVDSSWYFLRYVSPGAEDVPFDLEQANDWMPVDQYVGGIEHAVMHLLYSRFFTKVLADHEGLEHREPFTNLLAQGMVQLEGEKMSKSKGNTVSPQRIVEEYGADTARLFMMQAAQPERDFDWSEEGVRSTYAFLGRLKGMVEDYVADEPDGENDTVASYVDAEIDATIAIASEEYDDLTFNRALRETQDLTRTLRQYATHADPHPATYERGLSAVVRLLAPVAPHLAEELWDDLGNDDLVADAEWPTAEVDRDHVRKRRQLVQNTREDIRDIVEVAGIEEPTGIDVVIAPEWKYDALEIAIESDADNLIGELMQESHIREQGDAAADYGQDLQAEREALSMTLSPGEEHAALESAAWLIEREFDAPVRVVRAADADDSVLKNATPGRPGIEIDD</sequence>
<proteinExistence type="inferred from homology"/>
<dbReference type="PANTHER" id="PTHR43740">
    <property type="entry name" value="LEUCYL-TRNA SYNTHETASE"/>
    <property type="match status" value="1"/>
</dbReference>
<dbReference type="GO" id="GO:0006429">
    <property type="term" value="P:leucyl-tRNA aminoacylation"/>
    <property type="evidence" value="ECO:0007669"/>
    <property type="project" value="UniProtKB-UniRule"/>
</dbReference>
<dbReference type="SUPFAM" id="SSF50677">
    <property type="entry name" value="ValRS/IleRS/LeuRS editing domain"/>
    <property type="match status" value="1"/>
</dbReference>
<evidence type="ECO:0000256" key="6">
    <source>
        <dbReference type="ARBA" id="ARBA00022840"/>
    </source>
</evidence>
<evidence type="ECO:0000259" key="14">
    <source>
        <dbReference type="Pfam" id="PF09334"/>
    </source>
</evidence>
<dbReference type="Pfam" id="PF00133">
    <property type="entry name" value="tRNA-synt_1"/>
    <property type="match status" value="1"/>
</dbReference>
<dbReference type="FunFam" id="3.40.50.620:FF:000003">
    <property type="entry name" value="Leucine--tRNA ligase"/>
    <property type="match status" value="1"/>
</dbReference>
<evidence type="ECO:0000256" key="11">
    <source>
        <dbReference type="RuleBase" id="RU363035"/>
    </source>
</evidence>
<evidence type="ECO:0000256" key="7">
    <source>
        <dbReference type="ARBA" id="ARBA00022917"/>
    </source>
</evidence>
<evidence type="ECO:0000256" key="10">
    <source>
        <dbReference type="NCBIfam" id="TIGR00396"/>
    </source>
</evidence>
<dbReference type="RefSeq" id="WP_160065477.1">
    <property type="nucleotide sequence ID" value="NZ_WUYX01000033.1"/>
</dbReference>
<evidence type="ECO:0000256" key="3">
    <source>
        <dbReference type="ARBA" id="ARBA00022490"/>
    </source>
</evidence>
<dbReference type="GO" id="GO:0005737">
    <property type="term" value="C:cytoplasm"/>
    <property type="evidence" value="ECO:0007669"/>
    <property type="project" value="UniProtKB-UniRule"/>
</dbReference>
<comment type="caution">
    <text evidence="16">The sequence shown here is derived from an EMBL/GenBank/DDBJ whole genome shotgun (WGS) entry which is preliminary data.</text>
</comment>